<sequence>MKAVYYEQYGNPEVLKTGTFKKPTPSDHEVIIEVGASSANPVDTYFRSGVRPVSSFPKIPHFDVAGTIVEVGKEVRTFKKGDKVWGSNIKDGTACEYVSVDPALLFPLPEHISCVDGAAIAMPFLTAHLSLFYRARLQPKETVLIYGGSGAVGHAAIQLAKYAQATVIATAGDRKKAQLAKEAGADEVILYKEKDVVKETNKLTNHHGVDVIIDMSLSENIEQNLDVIRTAGRIVSVGSPKDNTPQLPWRKLNQKNAALLGVLVLSAPYNEYRKAGEEITHLQQKRKILAHVAKTYPFLEAATAHQALEGREHEGNIVLVPDEKWSL</sequence>
<protein>
    <submittedName>
        <fullName evidence="3">NADPH2:quinone reductase</fullName>
        <ecNumber evidence="3">1.6.5.5</ecNumber>
    </submittedName>
</protein>
<dbReference type="InterPro" id="IPR051603">
    <property type="entry name" value="Zinc-ADH_QOR/CCCR"/>
</dbReference>
<dbReference type="GO" id="GO:0003960">
    <property type="term" value="F:quinone reductase (NADPH) activity"/>
    <property type="evidence" value="ECO:0007669"/>
    <property type="project" value="UniProtKB-EC"/>
</dbReference>
<dbReference type="InterPro" id="IPR013154">
    <property type="entry name" value="ADH-like_N"/>
</dbReference>
<dbReference type="InterPro" id="IPR020843">
    <property type="entry name" value="ER"/>
</dbReference>
<proteinExistence type="predicted"/>
<dbReference type="Gene3D" id="3.40.50.720">
    <property type="entry name" value="NAD(P)-binding Rossmann-like Domain"/>
    <property type="match status" value="1"/>
</dbReference>
<keyword evidence="4" id="KW-1185">Reference proteome</keyword>
<evidence type="ECO:0000259" key="2">
    <source>
        <dbReference type="SMART" id="SM00829"/>
    </source>
</evidence>
<gene>
    <name evidence="3" type="ORF">HNQ41_003285</name>
</gene>
<dbReference type="CDD" id="cd08253">
    <property type="entry name" value="zeta_crystallin"/>
    <property type="match status" value="1"/>
</dbReference>
<evidence type="ECO:0000313" key="4">
    <source>
        <dbReference type="Proteomes" id="UP000551878"/>
    </source>
</evidence>
<dbReference type="SMART" id="SM00829">
    <property type="entry name" value="PKS_ER"/>
    <property type="match status" value="1"/>
</dbReference>
<name>A0A840QUV0_9BACI</name>
<dbReference type="Gene3D" id="3.90.180.10">
    <property type="entry name" value="Medium-chain alcohol dehydrogenases, catalytic domain"/>
    <property type="match status" value="1"/>
</dbReference>
<dbReference type="SUPFAM" id="SSF50129">
    <property type="entry name" value="GroES-like"/>
    <property type="match status" value="1"/>
</dbReference>
<dbReference type="PANTHER" id="PTHR44154">
    <property type="entry name" value="QUINONE OXIDOREDUCTASE"/>
    <property type="match status" value="1"/>
</dbReference>
<dbReference type="InterPro" id="IPR011032">
    <property type="entry name" value="GroES-like_sf"/>
</dbReference>
<dbReference type="InterPro" id="IPR013149">
    <property type="entry name" value="ADH-like_C"/>
</dbReference>
<organism evidence="3 4">
    <name type="scientific">Texcoconibacillus texcoconensis</name>
    <dbReference type="NCBI Taxonomy" id="1095777"/>
    <lineage>
        <taxon>Bacteria</taxon>
        <taxon>Bacillati</taxon>
        <taxon>Bacillota</taxon>
        <taxon>Bacilli</taxon>
        <taxon>Bacillales</taxon>
        <taxon>Bacillaceae</taxon>
        <taxon>Texcoconibacillus</taxon>
    </lineage>
</organism>
<dbReference type="EMBL" id="JACHHB010000022">
    <property type="protein sequence ID" value="MBB5175059.1"/>
    <property type="molecule type" value="Genomic_DNA"/>
</dbReference>
<dbReference type="Proteomes" id="UP000551878">
    <property type="component" value="Unassembled WGS sequence"/>
</dbReference>
<evidence type="ECO:0000256" key="1">
    <source>
        <dbReference type="ARBA" id="ARBA00022857"/>
    </source>
</evidence>
<keyword evidence="1" id="KW-0521">NADP</keyword>
<dbReference type="InterPro" id="IPR036291">
    <property type="entry name" value="NAD(P)-bd_dom_sf"/>
</dbReference>
<reference evidence="3 4" key="1">
    <citation type="submission" date="2020-08" db="EMBL/GenBank/DDBJ databases">
        <title>Genomic Encyclopedia of Type Strains, Phase IV (KMG-IV): sequencing the most valuable type-strain genomes for metagenomic binning, comparative biology and taxonomic classification.</title>
        <authorList>
            <person name="Goeker M."/>
        </authorList>
    </citation>
    <scope>NUCLEOTIDE SEQUENCE [LARGE SCALE GENOMIC DNA]</scope>
    <source>
        <strain evidence="3 4">DSM 24696</strain>
    </source>
</reference>
<dbReference type="RefSeq" id="WP_184665462.1">
    <property type="nucleotide sequence ID" value="NZ_JACHHB010000022.1"/>
</dbReference>
<dbReference type="PANTHER" id="PTHR44154:SF1">
    <property type="entry name" value="QUINONE OXIDOREDUCTASE"/>
    <property type="match status" value="1"/>
</dbReference>
<dbReference type="AlphaFoldDB" id="A0A840QUV0"/>
<keyword evidence="3" id="KW-0560">Oxidoreductase</keyword>
<evidence type="ECO:0000313" key="3">
    <source>
        <dbReference type="EMBL" id="MBB5175059.1"/>
    </source>
</evidence>
<dbReference type="Pfam" id="PF00107">
    <property type="entry name" value="ADH_zinc_N"/>
    <property type="match status" value="1"/>
</dbReference>
<accession>A0A840QUV0</accession>
<comment type="caution">
    <text evidence="3">The sequence shown here is derived from an EMBL/GenBank/DDBJ whole genome shotgun (WGS) entry which is preliminary data.</text>
</comment>
<dbReference type="Pfam" id="PF08240">
    <property type="entry name" value="ADH_N"/>
    <property type="match status" value="1"/>
</dbReference>
<dbReference type="EC" id="1.6.5.5" evidence="3"/>
<dbReference type="SUPFAM" id="SSF51735">
    <property type="entry name" value="NAD(P)-binding Rossmann-fold domains"/>
    <property type="match status" value="1"/>
</dbReference>
<feature type="domain" description="Enoyl reductase (ER)" evidence="2">
    <location>
        <begin position="10"/>
        <end position="319"/>
    </location>
</feature>